<organism evidence="1 2">
    <name type="scientific">Trifolium pratense</name>
    <name type="common">Red clover</name>
    <dbReference type="NCBI Taxonomy" id="57577"/>
    <lineage>
        <taxon>Eukaryota</taxon>
        <taxon>Viridiplantae</taxon>
        <taxon>Streptophyta</taxon>
        <taxon>Embryophyta</taxon>
        <taxon>Tracheophyta</taxon>
        <taxon>Spermatophyta</taxon>
        <taxon>Magnoliopsida</taxon>
        <taxon>eudicotyledons</taxon>
        <taxon>Gunneridae</taxon>
        <taxon>Pentapetalae</taxon>
        <taxon>rosids</taxon>
        <taxon>fabids</taxon>
        <taxon>Fabales</taxon>
        <taxon>Fabaceae</taxon>
        <taxon>Papilionoideae</taxon>
        <taxon>50 kb inversion clade</taxon>
        <taxon>NPAAA clade</taxon>
        <taxon>Hologalegina</taxon>
        <taxon>IRL clade</taxon>
        <taxon>Trifolieae</taxon>
        <taxon>Trifolium</taxon>
    </lineage>
</organism>
<reference evidence="1" key="1">
    <citation type="submission" date="2023-10" db="EMBL/GenBank/DDBJ databases">
        <authorList>
            <person name="Rodriguez Cubillos JULIANA M."/>
            <person name="De Vega J."/>
        </authorList>
    </citation>
    <scope>NUCLEOTIDE SEQUENCE</scope>
</reference>
<gene>
    <name evidence="1" type="ORF">MILVUS5_LOCUS7891</name>
</gene>
<evidence type="ECO:0000313" key="2">
    <source>
        <dbReference type="Proteomes" id="UP001177021"/>
    </source>
</evidence>
<dbReference type="EMBL" id="CASHSV030000013">
    <property type="protein sequence ID" value="CAJ2637547.1"/>
    <property type="molecule type" value="Genomic_DNA"/>
</dbReference>
<keyword evidence="2" id="KW-1185">Reference proteome</keyword>
<comment type="caution">
    <text evidence="1">The sequence shown here is derived from an EMBL/GenBank/DDBJ whole genome shotgun (WGS) entry which is preliminary data.</text>
</comment>
<evidence type="ECO:0000313" key="1">
    <source>
        <dbReference type="EMBL" id="CAJ2637547.1"/>
    </source>
</evidence>
<proteinExistence type="predicted"/>
<sequence length="86" mass="10015">MFGLCFSVSLLVFLLFFLPENLRAVMQTDGFEYLKESCPSVLTDLLEYVARFTEHSDFLCKHRNEAILDGSDVNGRRVKQRIYCEK</sequence>
<accession>A0ACB0J2N0</accession>
<protein>
    <submittedName>
        <fullName evidence="1">Uncharacterized protein</fullName>
    </submittedName>
</protein>
<name>A0ACB0J2N0_TRIPR</name>
<dbReference type="Proteomes" id="UP001177021">
    <property type="component" value="Unassembled WGS sequence"/>
</dbReference>